<accession>A0AAD5R0L0</accession>
<proteinExistence type="predicted"/>
<gene>
    <name evidence="1" type="ORF">KIN20_028148</name>
</gene>
<protein>
    <submittedName>
        <fullName evidence="1">Uncharacterized protein</fullName>
    </submittedName>
</protein>
<sequence>MTDLWELVAEQANIYGTQKSAGWEDTTVEEIKTSTALYMRMSEKATTPEKLLEQPSVF</sequence>
<keyword evidence="2" id="KW-1185">Reference proteome</keyword>
<dbReference type="Proteomes" id="UP001196413">
    <property type="component" value="Unassembled WGS sequence"/>
</dbReference>
<dbReference type="AlphaFoldDB" id="A0AAD5R0L0"/>
<evidence type="ECO:0000313" key="1">
    <source>
        <dbReference type="EMBL" id="KAJ1367272.1"/>
    </source>
</evidence>
<dbReference type="EMBL" id="JAHQIW010005830">
    <property type="protein sequence ID" value="KAJ1367272.1"/>
    <property type="molecule type" value="Genomic_DNA"/>
</dbReference>
<organism evidence="1 2">
    <name type="scientific">Parelaphostrongylus tenuis</name>
    <name type="common">Meningeal worm</name>
    <dbReference type="NCBI Taxonomy" id="148309"/>
    <lineage>
        <taxon>Eukaryota</taxon>
        <taxon>Metazoa</taxon>
        <taxon>Ecdysozoa</taxon>
        <taxon>Nematoda</taxon>
        <taxon>Chromadorea</taxon>
        <taxon>Rhabditida</taxon>
        <taxon>Rhabditina</taxon>
        <taxon>Rhabditomorpha</taxon>
        <taxon>Strongyloidea</taxon>
        <taxon>Metastrongylidae</taxon>
        <taxon>Parelaphostrongylus</taxon>
    </lineage>
</organism>
<comment type="caution">
    <text evidence="1">The sequence shown here is derived from an EMBL/GenBank/DDBJ whole genome shotgun (WGS) entry which is preliminary data.</text>
</comment>
<reference evidence="1" key="1">
    <citation type="submission" date="2021-06" db="EMBL/GenBank/DDBJ databases">
        <title>Parelaphostrongylus tenuis whole genome reference sequence.</title>
        <authorList>
            <person name="Garwood T.J."/>
            <person name="Larsen P.A."/>
            <person name="Fountain-Jones N.M."/>
            <person name="Garbe J.R."/>
            <person name="Macchietto M.G."/>
            <person name="Kania S.A."/>
            <person name="Gerhold R.W."/>
            <person name="Richards J.E."/>
            <person name="Wolf T.M."/>
        </authorList>
    </citation>
    <scope>NUCLEOTIDE SEQUENCE</scope>
    <source>
        <strain evidence="1">MNPRO001-30</strain>
        <tissue evidence="1">Meninges</tissue>
    </source>
</reference>
<name>A0AAD5R0L0_PARTN</name>
<evidence type="ECO:0000313" key="2">
    <source>
        <dbReference type="Proteomes" id="UP001196413"/>
    </source>
</evidence>